<dbReference type="RefSeq" id="WP_074768523.1">
    <property type="nucleotide sequence ID" value="NZ_FNWO01000008.1"/>
</dbReference>
<dbReference type="AlphaFoldDB" id="A0A1H6I4E7"/>
<dbReference type="EMBL" id="FNWO01000008">
    <property type="protein sequence ID" value="SEH41628.1"/>
    <property type="molecule type" value="Genomic_DNA"/>
</dbReference>
<dbReference type="Gene3D" id="3.20.20.100">
    <property type="entry name" value="NADP-dependent oxidoreductase domain"/>
    <property type="match status" value="1"/>
</dbReference>
<accession>A0A1H6I4E7</accession>
<evidence type="ECO:0000313" key="3">
    <source>
        <dbReference type="EMBL" id="SEH41628.1"/>
    </source>
</evidence>
<gene>
    <name evidence="3" type="ORF">SAMN04244559_02221</name>
</gene>
<keyword evidence="4" id="KW-1185">Reference proteome</keyword>
<organism evidence="3 4">
    <name type="scientific">Magnetospirillum fulvum</name>
    <name type="common">Rhodospirillum fulvum</name>
    <dbReference type="NCBI Taxonomy" id="1082"/>
    <lineage>
        <taxon>Bacteria</taxon>
        <taxon>Pseudomonadati</taxon>
        <taxon>Pseudomonadota</taxon>
        <taxon>Alphaproteobacteria</taxon>
        <taxon>Rhodospirillales</taxon>
        <taxon>Rhodospirillaceae</taxon>
        <taxon>Magnetospirillum</taxon>
    </lineage>
</organism>
<dbReference type="InterPro" id="IPR023210">
    <property type="entry name" value="NADP_OxRdtase_dom"/>
</dbReference>
<name>A0A1H6I4E7_MAGFU</name>
<dbReference type="InterPro" id="IPR036812">
    <property type="entry name" value="NAD(P)_OxRdtase_dom_sf"/>
</dbReference>
<dbReference type="GO" id="GO:0016491">
    <property type="term" value="F:oxidoreductase activity"/>
    <property type="evidence" value="ECO:0007669"/>
    <property type="project" value="UniProtKB-KW"/>
</dbReference>
<protein>
    <submittedName>
        <fullName evidence="3">Predicted oxidoreductase</fullName>
    </submittedName>
</protein>
<keyword evidence="1" id="KW-0560">Oxidoreductase</keyword>
<feature type="domain" description="NADP-dependent oxidoreductase" evidence="2">
    <location>
        <begin position="14"/>
        <end position="307"/>
    </location>
</feature>
<dbReference type="CDD" id="cd19078">
    <property type="entry name" value="AKR_AKR13C1_2"/>
    <property type="match status" value="1"/>
</dbReference>
<dbReference type="OrthoDB" id="9773828at2"/>
<evidence type="ECO:0000313" key="4">
    <source>
        <dbReference type="Proteomes" id="UP000182983"/>
    </source>
</evidence>
<dbReference type="PANTHER" id="PTHR43625">
    <property type="entry name" value="AFLATOXIN B1 ALDEHYDE REDUCTASE"/>
    <property type="match status" value="1"/>
</dbReference>
<dbReference type="SUPFAM" id="SSF51430">
    <property type="entry name" value="NAD(P)-linked oxidoreductase"/>
    <property type="match status" value="1"/>
</dbReference>
<reference evidence="4" key="1">
    <citation type="submission" date="2016-10" db="EMBL/GenBank/DDBJ databases">
        <authorList>
            <person name="Varghese N."/>
            <person name="Submissions S."/>
        </authorList>
    </citation>
    <scope>NUCLEOTIDE SEQUENCE [LARGE SCALE GENOMIC DNA]</scope>
    <source>
        <strain evidence="4">DSM 13234</strain>
    </source>
</reference>
<proteinExistence type="predicted"/>
<dbReference type="Pfam" id="PF00248">
    <property type="entry name" value="Aldo_ket_red"/>
    <property type="match status" value="1"/>
</dbReference>
<dbReference type="Proteomes" id="UP000182983">
    <property type="component" value="Unassembled WGS sequence"/>
</dbReference>
<evidence type="ECO:0000259" key="2">
    <source>
        <dbReference type="Pfam" id="PF00248"/>
    </source>
</evidence>
<dbReference type="GO" id="GO:0005737">
    <property type="term" value="C:cytoplasm"/>
    <property type="evidence" value="ECO:0007669"/>
    <property type="project" value="TreeGrafter"/>
</dbReference>
<sequence length="329" mass="35516">MQTRNLGGLTVSALGFGTMSFASTYGESPDKAEAIRVIRGAYEQGVTLFDTAEAYGPFTNEVLVGEALAPIRDNVIIASKFGFNIDPATGERKPGLNSRPDHIRRAVDGMLKRLNMDKIDLLYQHRVDPEVPIEDVADVVKDLIAAGKVGHFGLSEAAADTIRRAHAVQAVTAIQSEYSLWTHDPEPEILPLCEELGIGFVPWSPLGAGFLTGRIDTNTSFGTGDFRANSPRFTAEAIAANQAIVDLVKRIADAKSVTPAQVALAWLLARRPFIVPIFGTRRLERVTENLGAATVSLTQGEMQDIETTAAGITIVGDRLPAAILQFSYR</sequence>
<evidence type="ECO:0000256" key="1">
    <source>
        <dbReference type="ARBA" id="ARBA00023002"/>
    </source>
</evidence>
<dbReference type="InterPro" id="IPR050791">
    <property type="entry name" value="Aldo-Keto_reductase"/>
</dbReference>
<dbReference type="PANTHER" id="PTHR43625:SF77">
    <property type="entry name" value="ALDO-KETO REDUCTASE"/>
    <property type="match status" value="1"/>
</dbReference>